<dbReference type="OrthoDB" id="343875at2759"/>
<feature type="repeat" description="TPR" evidence="3">
    <location>
        <begin position="535"/>
        <end position="568"/>
    </location>
</feature>
<accession>A0A9D4ZE52</accession>
<dbReference type="PANTHER" id="PTHR14027">
    <property type="entry name" value="RNA POLYMERASE-ASSOCIATED PROTEIN CTR9"/>
    <property type="match status" value="1"/>
</dbReference>
<keyword evidence="1" id="KW-0677">Repeat</keyword>
<feature type="region of interest" description="Disordered" evidence="4">
    <location>
        <begin position="1100"/>
        <end position="1243"/>
    </location>
</feature>
<dbReference type="Pfam" id="PF13181">
    <property type="entry name" value="TPR_8"/>
    <property type="match status" value="3"/>
</dbReference>
<evidence type="ECO:0000256" key="4">
    <source>
        <dbReference type="SAM" id="MobiDB-lite"/>
    </source>
</evidence>
<feature type="compositionally biased region" description="Acidic residues" evidence="4">
    <location>
        <begin position="1205"/>
        <end position="1216"/>
    </location>
</feature>
<evidence type="ECO:0000256" key="1">
    <source>
        <dbReference type="ARBA" id="ARBA00022737"/>
    </source>
</evidence>
<dbReference type="Gene3D" id="1.25.40.10">
    <property type="entry name" value="Tetratricopeptide repeat domain"/>
    <property type="match status" value="4"/>
</dbReference>
<dbReference type="GO" id="GO:0006355">
    <property type="term" value="P:regulation of DNA-templated transcription"/>
    <property type="evidence" value="ECO:0007669"/>
    <property type="project" value="InterPro"/>
</dbReference>
<evidence type="ECO:0000256" key="2">
    <source>
        <dbReference type="ARBA" id="ARBA00022803"/>
    </source>
</evidence>
<keyword evidence="2 3" id="KW-0802">TPR repeat</keyword>
<dbReference type="SMART" id="SM00028">
    <property type="entry name" value="TPR"/>
    <property type="match status" value="15"/>
</dbReference>
<dbReference type="GO" id="GO:0006368">
    <property type="term" value="P:transcription elongation by RNA polymerase II"/>
    <property type="evidence" value="ECO:0007669"/>
    <property type="project" value="TreeGrafter"/>
</dbReference>
<evidence type="ECO:0000256" key="3">
    <source>
        <dbReference type="PROSITE-ProRule" id="PRU00339"/>
    </source>
</evidence>
<dbReference type="InterPro" id="IPR031101">
    <property type="entry name" value="Ctr9"/>
</dbReference>
<dbReference type="SUPFAM" id="SSF48452">
    <property type="entry name" value="TPR-like"/>
    <property type="match status" value="2"/>
</dbReference>
<feature type="repeat" description="TPR" evidence="3">
    <location>
        <begin position="356"/>
        <end position="389"/>
    </location>
</feature>
<feature type="region of interest" description="Disordered" evidence="4">
    <location>
        <begin position="99"/>
        <end position="130"/>
    </location>
</feature>
<evidence type="ECO:0000313" key="6">
    <source>
        <dbReference type="Proteomes" id="UP000886520"/>
    </source>
</evidence>
<reference evidence="5" key="1">
    <citation type="submission" date="2021-01" db="EMBL/GenBank/DDBJ databases">
        <title>Adiantum capillus-veneris genome.</title>
        <authorList>
            <person name="Fang Y."/>
            <person name="Liao Q."/>
        </authorList>
    </citation>
    <scope>NUCLEOTIDE SEQUENCE</scope>
    <source>
        <strain evidence="5">H3</strain>
        <tissue evidence="5">Leaf</tissue>
    </source>
</reference>
<dbReference type="PANTHER" id="PTHR14027:SF2">
    <property type="entry name" value="RNA POLYMERASE-ASSOCIATED PROTEIN CTR9 HOMOLOG"/>
    <property type="match status" value="1"/>
</dbReference>
<dbReference type="GO" id="GO:0016593">
    <property type="term" value="C:Cdc73/Paf1 complex"/>
    <property type="evidence" value="ECO:0007669"/>
    <property type="project" value="TreeGrafter"/>
</dbReference>
<dbReference type="PROSITE" id="PS50293">
    <property type="entry name" value="TPR_REGION"/>
    <property type="match status" value="1"/>
</dbReference>
<dbReference type="InterPro" id="IPR019734">
    <property type="entry name" value="TPR_rpt"/>
</dbReference>
<dbReference type="InterPro" id="IPR011990">
    <property type="entry name" value="TPR-like_helical_dom_sf"/>
</dbReference>
<evidence type="ECO:0000313" key="5">
    <source>
        <dbReference type="EMBL" id="KAI5069326.1"/>
    </source>
</evidence>
<gene>
    <name evidence="5" type="ORF">GOP47_0015627</name>
</gene>
<comment type="caution">
    <text evidence="5">The sequence shown here is derived from an EMBL/GenBank/DDBJ whole genome shotgun (WGS) entry which is preliminary data.</text>
</comment>
<name>A0A9D4ZE52_ADICA</name>
<feature type="compositionally biased region" description="Basic residues" evidence="4">
    <location>
        <begin position="1110"/>
        <end position="1120"/>
    </location>
</feature>
<dbReference type="Pfam" id="PF13414">
    <property type="entry name" value="TPR_11"/>
    <property type="match status" value="1"/>
</dbReference>
<dbReference type="EMBL" id="JABFUD020000015">
    <property type="protein sequence ID" value="KAI5069326.1"/>
    <property type="molecule type" value="Genomic_DNA"/>
</dbReference>
<sequence>MASTGEALLASIGDAGIARRSGSAESRRRIIHKQLRVHSHFQPTVGISTRTRYDEGPCARCHATEPAQNCPAYNRLPPLSWVSSLPKRLPRRAQGIFHTKDKRCSPNGSAPDSTLVREQHTQPPAGLACDTDRPSQGADCNLKVAPTVGEACCPRTRNLYCWRSSPAVYCPESCNAEGAALWIGKMQPRVALESKEASGRKLEIPMREYFKQGKIKEFLQILEEGSSPEIDEYYSDVKYDRIAILNALGAYYSNLGKVETKQRERDEYFIRATHYYNKASRIDQDEPTTFVGKGQLLLAKGDLDQSSEVFKIVIDGRPDNVPALLGQACVEFNRGRFQESLELYKRALRAHPHCPAAVRLGLGICRYRLGQMKKARQAFERVLQLDSENVEALVALGVMDLNTNEAEGVREGLEKLAKAYEIYPYCAMALNHLANHYFFTGQHFLVEQLMEAALAATDNPILKSHSFYNLARSYHAKGDYETAVAYYRASVKELKSPKDFILPLFGLGQVQLKLNDLKSALSNFEKVMEVQPENGECLKALGNIYFQQGHVDKALESFKKATRINPHDAEAWIEMGELLVSTDISGALDAFKTALNFSRKSSEKVSTELLNNIGVLHFERGEHELAQQAFKEALGQGVWVDLDSILLKSLDVDGFAGFANDTTNNDFFYRLEDQGLALDLPAGKVTILFNQARLYEQTHELEKAAFLYKLILYKCPNYVDACLRLAAIGQANNNMAACTEMINEALRLEENNVDALSFRGNVELKADDWLKAKETFKAVQQLTDGKDAYSLLALGNWNYYAAGRGEKRDSKLEATHLEKARELFTKVLSQNPSNMYAANGIGMVLAEKGQFDMAKEIFTQVQEAAAGNITVEIPDVWVNLAHVYLGQGQFGLAVKMYQNCLRKFYHNTDSQILLYLARTYYEAEQWQDCKCSLLRAIHLAPSNYMLRFDAAIAMQKFSTATLQKAKRSADEVRQSVSELKNALRLFSQLSGMTGHHSHGFDGKKIEMHVEYCKHLLDAAKVHLEAAEREEQQTKQKQEVARKHAMAEEAKRKAEEERKIEMERRKQEEEIRRVLEEQENFERLKETWRLKSRDKFQIDENEEDGGTEKKKDKKKRKREKKQKAQRDQELEEEEDFVHESSDDENAGAQNTLAAAGLEDSDDEERNNDTAIEGTPAKKSRKRQALSESEEDAPAAQSDSGKVPGGAEEEFEGSDGEIGESGPQETYSSDNEADGKKVGFDSDSE</sequence>
<dbReference type="Pfam" id="PF13432">
    <property type="entry name" value="TPR_16"/>
    <property type="match status" value="2"/>
</dbReference>
<dbReference type="Proteomes" id="UP000886520">
    <property type="component" value="Chromosome 15"/>
</dbReference>
<proteinExistence type="predicted"/>
<dbReference type="AlphaFoldDB" id="A0A9D4ZE52"/>
<dbReference type="SUPFAM" id="SSF81901">
    <property type="entry name" value="HCP-like"/>
    <property type="match status" value="1"/>
</dbReference>
<protein>
    <submittedName>
        <fullName evidence="5">Uncharacterized protein</fullName>
    </submittedName>
</protein>
<keyword evidence="6" id="KW-1185">Reference proteome</keyword>
<dbReference type="PROSITE" id="PS50005">
    <property type="entry name" value="TPR"/>
    <property type="match status" value="4"/>
</dbReference>
<dbReference type="FunFam" id="1.25.40.10:FF:000383">
    <property type="entry name" value="Rna polymerase-associated protein ctr9"/>
    <property type="match status" value="1"/>
</dbReference>
<feature type="compositionally biased region" description="Acidic residues" evidence="4">
    <location>
        <begin position="1128"/>
        <end position="1144"/>
    </location>
</feature>
<feature type="compositionally biased region" description="Basic and acidic residues" evidence="4">
    <location>
        <begin position="1231"/>
        <end position="1243"/>
    </location>
</feature>
<feature type="repeat" description="TPR" evidence="3">
    <location>
        <begin position="464"/>
        <end position="497"/>
    </location>
</feature>
<organism evidence="5 6">
    <name type="scientific">Adiantum capillus-veneris</name>
    <name type="common">Maidenhair fern</name>
    <dbReference type="NCBI Taxonomy" id="13818"/>
    <lineage>
        <taxon>Eukaryota</taxon>
        <taxon>Viridiplantae</taxon>
        <taxon>Streptophyta</taxon>
        <taxon>Embryophyta</taxon>
        <taxon>Tracheophyta</taxon>
        <taxon>Polypodiopsida</taxon>
        <taxon>Polypodiidae</taxon>
        <taxon>Polypodiales</taxon>
        <taxon>Pteridineae</taxon>
        <taxon>Pteridaceae</taxon>
        <taxon>Vittarioideae</taxon>
        <taxon>Adiantum</taxon>
    </lineage>
</organism>
<feature type="repeat" description="TPR" evidence="3">
    <location>
        <begin position="501"/>
        <end position="534"/>
    </location>
</feature>
<dbReference type="GO" id="GO:0000993">
    <property type="term" value="F:RNA polymerase II complex binding"/>
    <property type="evidence" value="ECO:0007669"/>
    <property type="project" value="TreeGrafter"/>
</dbReference>
<dbReference type="FunFam" id="1.25.40.10:FF:000328">
    <property type="entry name" value="protein CTR9 homolog"/>
    <property type="match status" value="1"/>
</dbReference>
<feature type="region of interest" description="Disordered" evidence="4">
    <location>
        <begin position="1026"/>
        <end position="1069"/>
    </location>
</feature>